<dbReference type="PANTHER" id="PTHR43586:SF8">
    <property type="entry name" value="CYSTEINE DESULFURASE 1, CHLOROPLASTIC"/>
    <property type="match status" value="1"/>
</dbReference>
<gene>
    <name evidence="3" type="ORF">JTBM06_V1_420004</name>
</gene>
<evidence type="ECO:0000256" key="1">
    <source>
        <dbReference type="ARBA" id="ARBA00022898"/>
    </source>
</evidence>
<name>A0A7D9H5B6_9GAMM</name>
<evidence type="ECO:0000259" key="2">
    <source>
        <dbReference type="Pfam" id="PF00266"/>
    </source>
</evidence>
<proteinExistence type="predicted"/>
<dbReference type="InterPro" id="IPR015421">
    <property type="entry name" value="PyrdxlP-dep_Trfase_major"/>
</dbReference>
<dbReference type="InterPro" id="IPR015422">
    <property type="entry name" value="PyrdxlP-dep_Trfase_small"/>
</dbReference>
<organism evidence="3">
    <name type="scientific">uncultured Woeseiaceae bacterium</name>
    <dbReference type="NCBI Taxonomy" id="1983305"/>
    <lineage>
        <taxon>Bacteria</taxon>
        <taxon>Pseudomonadati</taxon>
        <taxon>Pseudomonadota</taxon>
        <taxon>Gammaproteobacteria</taxon>
        <taxon>Woeseiales</taxon>
        <taxon>Woeseiaceae</taxon>
        <taxon>environmental samples</taxon>
    </lineage>
</organism>
<dbReference type="AlphaFoldDB" id="A0A7D9H5B6"/>
<feature type="domain" description="Aminotransferase class V" evidence="2">
    <location>
        <begin position="19"/>
        <end position="368"/>
    </location>
</feature>
<sequence length="381" mass="41811">MVIGRLSDSENFPACSKYTYLDAASIALMYRGAIDATQAWQLDVAENGTASFSESSERDIFDGLRAACAELFGASARDIAAGSSTTELISSLAWSLLPCKDQVIVGTNVSFPTTLYPWSRVARHVGCEVRVAEADERGCVDTDELLSLIDDRTAIVALSHVEYKTGQTYDLKLISAKAHEHGARIVVDATQSAGQVPIDVADSKVDALVSGGYKWNCGPFGAAVMYVAPDLQSELDPGIVGWRSHKDIWNLDATRLDFHESARRFEAGTMAYGCAIGLAKSIEHLNAVGIDSILKHNMALNSIMEKELRDRGAVPLISESERSSILSMYFPDRNSEMIAKELYDAKIYVSFRNTIRVSPHLYNDENDIRRTIEIIDTVLNK</sequence>
<dbReference type="Pfam" id="PF00266">
    <property type="entry name" value="Aminotran_5"/>
    <property type="match status" value="1"/>
</dbReference>
<keyword evidence="1" id="KW-0663">Pyridoxal phosphate</keyword>
<accession>A0A7D9H5B6</accession>
<dbReference type="PANTHER" id="PTHR43586">
    <property type="entry name" value="CYSTEINE DESULFURASE"/>
    <property type="match status" value="1"/>
</dbReference>
<keyword evidence="3" id="KW-0456">Lyase</keyword>
<protein>
    <submittedName>
        <fullName evidence="3">Putative Selenocysteine lyase/Cysteine desulfurase</fullName>
    </submittedName>
</protein>
<dbReference type="Gene3D" id="3.90.1150.10">
    <property type="entry name" value="Aspartate Aminotransferase, domain 1"/>
    <property type="match status" value="1"/>
</dbReference>
<dbReference type="GO" id="GO:0016829">
    <property type="term" value="F:lyase activity"/>
    <property type="evidence" value="ECO:0007669"/>
    <property type="project" value="UniProtKB-KW"/>
</dbReference>
<dbReference type="EMBL" id="LR633967">
    <property type="protein sequence ID" value="VUX56226.1"/>
    <property type="molecule type" value="Genomic_DNA"/>
</dbReference>
<dbReference type="InterPro" id="IPR015424">
    <property type="entry name" value="PyrdxlP-dep_Trfase"/>
</dbReference>
<reference evidence="3" key="1">
    <citation type="submission" date="2019-07" db="EMBL/GenBank/DDBJ databases">
        <authorList>
            <person name="Weber M."/>
            <person name="Kostadinov I."/>
            <person name="Kostadinov D I."/>
        </authorList>
    </citation>
    <scope>NUCLEOTIDE SEQUENCE</scope>
    <source>
        <strain evidence="3">Gfbio:sag-sample-m06:053724c1-46a9-4a36-b237-ea2bf867836b</strain>
    </source>
</reference>
<dbReference type="Gene3D" id="3.40.640.10">
    <property type="entry name" value="Type I PLP-dependent aspartate aminotransferase-like (Major domain)"/>
    <property type="match status" value="1"/>
</dbReference>
<evidence type="ECO:0000313" key="3">
    <source>
        <dbReference type="EMBL" id="VUX56226.1"/>
    </source>
</evidence>
<dbReference type="SUPFAM" id="SSF53383">
    <property type="entry name" value="PLP-dependent transferases"/>
    <property type="match status" value="1"/>
</dbReference>
<dbReference type="InterPro" id="IPR000192">
    <property type="entry name" value="Aminotrans_V_dom"/>
</dbReference>